<evidence type="ECO:0000313" key="2">
    <source>
        <dbReference type="EMBL" id="PJZ73673.1"/>
    </source>
</evidence>
<proteinExistence type="predicted"/>
<dbReference type="OrthoDB" id="8699919at2"/>
<comment type="caution">
    <text evidence="2">The sequence shown here is derived from an EMBL/GenBank/DDBJ whole genome shotgun (WGS) entry which is preliminary data.</text>
</comment>
<evidence type="ECO:0000313" key="1">
    <source>
        <dbReference type="EMBL" id="PJZ68969.1"/>
    </source>
</evidence>
<dbReference type="Proteomes" id="UP000231962">
    <property type="component" value="Unassembled WGS sequence"/>
</dbReference>
<keyword evidence="3" id="KW-1185">Reference proteome</keyword>
<accession>A0A2M9ZP28</accession>
<dbReference type="EMBL" id="NPDZ01000004">
    <property type="protein sequence ID" value="PJZ73673.1"/>
    <property type="molecule type" value="Genomic_DNA"/>
</dbReference>
<gene>
    <name evidence="1" type="ORF">CH360_13760</name>
    <name evidence="2" type="ORF">CH373_07955</name>
</gene>
<sequence>MFLFLSILFLALPQCKTKTSESNPYSGLFSKSEITRRESYGLFDKDAPLKNRVFNLDEIASDFVKEMNEIDGFEDVPTPSKNLDDFVKDIQEVEDSLPPTVLSLAKKQLFRIYVCENLGGTALSGFIYDKNQPVGGFILFDSNVLSRSANEWISYKENSPFALGKTKIQIRIEKGKNDTKSNALRYIFLHELGHIISSTYKIVPDFRSENRSFFHFPFYEGIWSTEKELVSESSDFSIRSQIKFYTNSISLDENWKKIYPALESSQFPTLYSATNADDFFAESFVSYVHVILDSRPWDLKIFRNNKVVYQSTNGIRKPSLEKQRKMIEKILNLEPIYGL</sequence>
<name>A0A2M9ZP28_9LEPT</name>
<dbReference type="InterPro" id="IPR024079">
    <property type="entry name" value="MetalloPept_cat_dom_sf"/>
</dbReference>
<dbReference type="EMBL" id="NPDY01000014">
    <property type="protein sequence ID" value="PJZ68969.1"/>
    <property type="molecule type" value="Genomic_DNA"/>
</dbReference>
<dbReference type="GO" id="GO:0008237">
    <property type="term" value="F:metallopeptidase activity"/>
    <property type="evidence" value="ECO:0007669"/>
    <property type="project" value="InterPro"/>
</dbReference>
<dbReference type="Proteomes" id="UP000231990">
    <property type="component" value="Unassembled WGS sequence"/>
</dbReference>
<organism evidence="2 4">
    <name type="scientific">Leptospira perolatii</name>
    <dbReference type="NCBI Taxonomy" id="2023191"/>
    <lineage>
        <taxon>Bacteria</taxon>
        <taxon>Pseudomonadati</taxon>
        <taxon>Spirochaetota</taxon>
        <taxon>Spirochaetia</taxon>
        <taxon>Leptospirales</taxon>
        <taxon>Leptospiraceae</taxon>
        <taxon>Leptospira</taxon>
    </lineage>
</organism>
<reference evidence="3 4" key="1">
    <citation type="submission" date="2017-07" db="EMBL/GenBank/DDBJ databases">
        <title>Leptospira spp. isolated from tropical soils.</title>
        <authorList>
            <person name="Thibeaux R."/>
            <person name="Iraola G."/>
            <person name="Ferres I."/>
            <person name="Bierque E."/>
            <person name="Girault D."/>
            <person name="Soupe-Gilbert M.-E."/>
            <person name="Picardeau M."/>
            <person name="Goarant C."/>
        </authorList>
    </citation>
    <scope>NUCLEOTIDE SEQUENCE [LARGE SCALE GENOMIC DNA]</scope>
    <source>
        <strain evidence="2 4">FH1-B-B1</strain>
        <strain evidence="1 3">FH1-B-C1</strain>
    </source>
</reference>
<evidence type="ECO:0000313" key="3">
    <source>
        <dbReference type="Proteomes" id="UP000231962"/>
    </source>
</evidence>
<evidence type="ECO:0000313" key="4">
    <source>
        <dbReference type="Proteomes" id="UP000231990"/>
    </source>
</evidence>
<evidence type="ECO:0008006" key="5">
    <source>
        <dbReference type="Google" id="ProtNLM"/>
    </source>
</evidence>
<dbReference type="Gene3D" id="3.40.390.10">
    <property type="entry name" value="Collagenase (Catalytic Domain)"/>
    <property type="match status" value="1"/>
</dbReference>
<dbReference type="AlphaFoldDB" id="A0A2M9ZP28"/>
<protein>
    <recommendedName>
        <fullName evidence="5">Lipoprotein</fullName>
    </recommendedName>
</protein>